<evidence type="ECO:0000256" key="1">
    <source>
        <dbReference type="ARBA" id="ARBA00001913"/>
    </source>
</evidence>
<dbReference type="InterPro" id="IPR012341">
    <property type="entry name" value="6hp_glycosidase-like_sf"/>
</dbReference>
<keyword evidence="4 14" id="KW-0732">Signal</keyword>
<dbReference type="GO" id="GO:0004571">
    <property type="term" value="F:mannosyl-oligosaccharide 1,2-alpha-mannosidase activity"/>
    <property type="evidence" value="ECO:0007669"/>
    <property type="project" value="UniProtKB-EC"/>
</dbReference>
<dbReference type="PRINTS" id="PR00747">
    <property type="entry name" value="GLYHDRLASE47"/>
</dbReference>
<comment type="cofactor">
    <cofactor evidence="1 11">
        <name>Ca(2+)</name>
        <dbReference type="ChEBI" id="CHEBI:29108"/>
    </cofactor>
</comment>
<keyword evidence="7" id="KW-0325">Glycoprotein</keyword>
<dbReference type="PANTHER" id="PTHR11742">
    <property type="entry name" value="MANNOSYL-OLIGOSACCHARIDE ALPHA-1,2-MANNOSIDASE-RELATED"/>
    <property type="match status" value="1"/>
</dbReference>
<evidence type="ECO:0000256" key="2">
    <source>
        <dbReference type="ARBA" id="ARBA00004922"/>
    </source>
</evidence>
<evidence type="ECO:0000313" key="16">
    <source>
        <dbReference type="Proteomes" id="UP000054321"/>
    </source>
</evidence>
<keyword evidence="16" id="KW-1185">Reference proteome</keyword>
<feature type="disulfide bond" evidence="12">
    <location>
        <begin position="391"/>
        <end position="420"/>
    </location>
</feature>
<comment type="catalytic activity">
    <reaction evidence="10">
        <text>N(4)-(alpha-D-Man-(1-&gt;2)-alpha-D-Man-(1-&gt;2)-alpha-D-Man-(1-&gt;3)-[alpha-D-Man-(1-&gt;2)-alpha-D-Man-(1-&gt;3)-[alpha-D-Man-(1-&gt;2)-alpha-D-Man-(1-&gt;6)]-alpha-D-Man-(1-&gt;6)]-beta-D-Man-(1-&gt;4)-beta-D-GlcNAc-(1-&gt;4)-beta-D-GlcNAc)-L-asparaginyl-[protein] (N-glucan mannose isomer 9A1,2,3B1,2,3) + 4 H2O = N(4)-(alpha-D-Man-(1-&gt;3)-[alpha-D-Man-(1-&gt;3)-[alpha-D-Man-(1-&gt;6)]-alpha-D-Man-(1-&gt;6)]-beta-D-Man-(1-&gt;4)-beta-D-GlcNAc-(1-&gt;4)-beta-D-GlcNAc)-L-asparaginyl-[protein] (N-glucan mannose isomer 5A1,2) + 4 beta-D-mannose</text>
        <dbReference type="Rhea" id="RHEA:56008"/>
        <dbReference type="Rhea" id="RHEA-COMP:14356"/>
        <dbReference type="Rhea" id="RHEA-COMP:14367"/>
        <dbReference type="ChEBI" id="CHEBI:15377"/>
        <dbReference type="ChEBI" id="CHEBI:28563"/>
        <dbReference type="ChEBI" id="CHEBI:59087"/>
        <dbReference type="ChEBI" id="CHEBI:139493"/>
        <dbReference type="EC" id="3.2.1.113"/>
    </reaction>
</comment>
<evidence type="ECO:0000256" key="8">
    <source>
        <dbReference type="ARBA" id="ARBA00023295"/>
    </source>
</evidence>
<keyword evidence="5 13" id="KW-0378">Hydrolase</keyword>
<evidence type="ECO:0000256" key="5">
    <source>
        <dbReference type="ARBA" id="ARBA00022801"/>
    </source>
</evidence>
<reference evidence="16" key="2">
    <citation type="submission" date="2015-01" db="EMBL/GenBank/DDBJ databases">
        <title>Evolutionary Origins and Diversification of the Mycorrhizal Mutualists.</title>
        <authorList>
            <consortium name="DOE Joint Genome Institute"/>
            <consortium name="Mycorrhizal Genomics Consortium"/>
            <person name="Kohler A."/>
            <person name="Kuo A."/>
            <person name="Nagy L.G."/>
            <person name="Floudas D."/>
            <person name="Copeland A."/>
            <person name="Barry K.W."/>
            <person name="Cichocki N."/>
            <person name="Veneault-Fourrey C."/>
            <person name="LaButti K."/>
            <person name="Lindquist E.A."/>
            <person name="Lipzen A."/>
            <person name="Lundell T."/>
            <person name="Morin E."/>
            <person name="Murat C."/>
            <person name="Riley R."/>
            <person name="Ohm R."/>
            <person name="Sun H."/>
            <person name="Tunlid A."/>
            <person name="Henrissat B."/>
            <person name="Grigoriev I.V."/>
            <person name="Hibbett D.S."/>
            <person name="Martin F."/>
        </authorList>
    </citation>
    <scope>NUCLEOTIDE SEQUENCE [LARGE SCALE GENOMIC DNA]</scope>
    <source>
        <strain evidence="16">Zn</strain>
    </source>
</reference>
<dbReference type="GO" id="GO:0036503">
    <property type="term" value="P:ERAD pathway"/>
    <property type="evidence" value="ECO:0007669"/>
    <property type="project" value="UniProtKB-ARBA"/>
</dbReference>
<comment type="catalytic activity">
    <reaction evidence="9">
        <text>N(4)-(alpha-D-Man-(1-&gt;2)-alpha-D-Man-(1-&gt;2)-alpha-D-Man-(1-&gt;3)-[alpha-D-Man-(1-&gt;3)-[alpha-D-Man-(1-&gt;2)-alpha-D-Man-(1-&gt;6)]-alpha-D-Man-(1-&gt;6)]-beta-D-Man-(1-&gt;4)-beta-D-GlcNAc-(1-&gt;4)-beta-D-GlcNAc)-L-asparaginyl-[protein] (N-glucan mannose isomer 8A1,2,3B1,3) + 3 H2O = N(4)-(alpha-D-Man-(1-&gt;3)-[alpha-D-Man-(1-&gt;3)-[alpha-D-Man-(1-&gt;6)]-alpha-D-Man-(1-&gt;6)]-beta-D-Man-(1-&gt;4)-beta-D-GlcNAc-(1-&gt;4)-beta-D-GlcNAc)-L-asparaginyl-[protein] (N-glucan mannose isomer 5A1,2) + 3 beta-D-mannose</text>
        <dbReference type="Rhea" id="RHEA:56028"/>
        <dbReference type="Rhea" id="RHEA-COMP:14358"/>
        <dbReference type="Rhea" id="RHEA-COMP:14367"/>
        <dbReference type="ChEBI" id="CHEBI:15377"/>
        <dbReference type="ChEBI" id="CHEBI:28563"/>
        <dbReference type="ChEBI" id="CHEBI:59087"/>
        <dbReference type="ChEBI" id="CHEBI:60628"/>
        <dbReference type="EC" id="3.2.1.113"/>
    </reaction>
</comment>
<organism evidence="15 16">
    <name type="scientific">Oidiodendron maius (strain Zn)</name>
    <dbReference type="NCBI Taxonomy" id="913774"/>
    <lineage>
        <taxon>Eukaryota</taxon>
        <taxon>Fungi</taxon>
        <taxon>Dikarya</taxon>
        <taxon>Ascomycota</taxon>
        <taxon>Pezizomycotina</taxon>
        <taxon>Leotiomycetes</taxon>
        <taxon>Leotiomycetes incertae sedis</taxon>
        <taxon>Myxotrichaceae</taxon>
        <taxon>Oidiodendron</taxon>
    </lineage>
</organism>
<dbReference type="AlphaFoldDB" id="A0A0C3CE72"/>
<evidence type="ECO:0000256" key="3">
    <source>
        <dbReference type="ARBA" id="ARBA00007658"/>
    </source>
</evidence>
<evidence type="ECO:0000313" key="15">
    <source>
        <dbReference type="EMBL" id="KIM97198.1"/>
    </source>
</evidence>
<reference evidence="15 16" key="1">
    <citation type="submission" date="2014-04" db="EMBL/GenBank/DDBJ databases">
        <authorList>
            <consortium name="DOE Joint Genome Institute"/>
            <person name="Kuo A."/>
            <person name="Martino E."/>
            <person name="Perotto S."/>
            <person name="Kohler A."/>
            <person name="Nagy L.G."/>
            <person name="Floudas D."/>
            <person name="Copeland A."/>
            <person name="Barry K.W."/>
            <person name="Cichocki N."/>
            <person name="Veneault-Fourrey C."/>
            <person name="LaButti K."/>
            <person name="Lindquist E.A."/>
            <person name="Lipzen A."/>
            <person name="Lundell T."/>
            <person name="Morin E."/>
            <person name="Murat C."/>
            <person name="Sun H."/>
            <person name="Tunlid A."/>
            <person name="Henrissat B."/>
            <person name="Grigoriev I.V."/>
            <person name="Hibbett D.S."/>
            <person name="Martin F."/>
            <person name="Nordberg H.P."/>
            <person name="Cantor M.N."/>
            <person name="Hua S.X."/>
        </authorList>
    </citation>
    <scope>NUCLEOTIDE SEQUENCE [LARGE SCALE GENOMIC DNA]</scope>
    <source>
        <strain evidence="15 16">Zn</strain>
    </source>
</reference>
<dbReference type="OrthoDB" id="8118055at2759"/>
<dbReference type="InterPro" id="IPR036026">
    <property type="entry name" value="Seven-hairpin_glycosidases"/>
</dbReference>
<evidence type="ECO:0000256" key="10">
    <source>
        <dbReference type="ARBA" id="ARBA00048605"/>
    </source>
</evidence>
<evidence type="ECO:0000256" key="9">
    <source>
        <dbReference type="ARBA" id="ARBA00047669"/>
    </source>
</evidence>
<dbReference type="InterPro" id="IPR050749">
    <property type="entry name" value="Glycosyl_Hydrolase_47"/>
</dbReference>
<feature type="binding site" evidence="11">
    <location>
        <position position="564"/>
    </location>
    <ligand>
        <name>Ca(2+)</name>
        <dbReference type="ChEBI" id="CHEBI:29108"/>
    </ligand>
</feature>
<dbReference type="EC" id="3.2.1.-" evidence="13"/>
<evidence type="ECO:0000256" key="11">
    <source>
        <dbReference type="PIRSR" id="PIRSR601382-2"/>
    </source>
</evidence>
<name>A0A0C3CE72_OIDMZ</name>
<keyword evidence="6 12" id="KW-1015">Disulfide bond</keyword>
<dbReference type="GO" id="GO:0005783">
    <property type="term" value="C:endoplasmic reticulum"/>
    <property type="evidence" value="ECO:0007669"/>
    <property type="project" value="TreeGrafter"/>
</dbReference>
<gene>
    <name evidence="15" type="ORF">OIDMADRAFT_168966</name>
</gene>
<proteinExistence type="inferred from homology"/>
<dbReference type="Proteomes" id="UP000054321">
    <property type="component" value="Unassembled WGS sequence"/>
</dbReference>
<evidence type="ECO:0000256" key="7">
    <source>
        <dbReference type="ARBA" id="ARBA00023180"/>
    </source>
</evidence>
<evidence type="ECO:0000256" key="6">
    <source>
        <dbReference type="ARBA" id="ARBA00023157"/>
    </source>
</evidence>
<keyword evidence="11" id="KW-0106">Calcium</keyword>
<dbReference type="PANTHER" id="PTHR11742:SF101">
    <property type="entry name" value="MANNOSYL-OLIGOSACCHARIDE ALPHA-1,2-MANNOSIDASE 1B"/>
    <property type="match status" value="1"/>
</dbReference>
<evidence type="ECO:0000256" key="4">
    <source>
        <dbReference type="ARBA" id="ARBA00022729"/>
    </source>
</evidence>
<dbReference type="UniPathway" id="UPA00378"/>
<dbReference type="InterPro" id="IPR001382">
    <property type="entry name" value="Glyco_hydro_47"/>
</dbReference>
<keyword evidence="8 13" id="KW-0326">Glycosidase</keyword>
<dbReference type="EMBL" id="KN832882">
    <property type="protein sequence ID" value="KIM97198.1"/>
    <property type="molecule type" value="Genomic_DNA"/>
</dbReference>
<dbReference type="InParanoid" id="A0A0C3CE72"/>
<dbReference type="SUPFAM" id="SSF48225">
    <property type="entry name" value="Seven-hairpin glycosidases"/>
    <property type="match status" value="1"/>
</dbReference>
<evidence type="ECO:0000256" key="14">
    <source>
        <dbReference type="SAM" id="SignalP"/>
    </source>
</evidence>
<accession>A0A0C3CE72</accession>
<dbReference type="STRING" id="913774.A0A0C3CE72"/>
<feature type="signal peptide" evidence="14">
    <location>
        <begin position="1"/>
        <end position="21"/>
    </location>
</feature>
<evidence type="ECO:0000256" key="12">
    <source>
        <dbReference type="PIRSR" id="PIRSR601382-3"/>
    </source>
</evidence>
<comment type="similarity">
    <text evidence="3 13">Belongs to the glycosyl hydrolase 47 family.</text>
</comment>
<dbReference type="Pfam" id="PF01532">
    <property type="entry name" value="Glyco_hydro_47"/>
    <property type="match status" value="1"/>
</dbReference>
<sequence>MVSHISAVLALLAVQIGAVAASSVTGTRPITAATELPAPLYPGPRQEVISGPHPSYSWPPAEATSSPICKSVQYPFPSGTNSNTTRADAVRDLYRRSWDQYAEYCFGHDQILTLTNTCADDIFGWGATIVDGIDTAIVMNLTDIVTRQLAFIAEIDFSTANSLVDGFDAVIRYLGGLLSSYDLLTSGYVPEGTYNADHVNALLSQAKTLGDNLKVQFDTPSGLPAAYINFTTNTAVNGQFTDPLNNVTYNATNTAVAGTLVLEFYRLSDLTGDDSFRELADRVQGNLIFPNPAPVWPGLIGSELDINTGNFLTYDFGWHAGIDSCFEYLIKTYYYQPSSAAASFMKDFWVLAANSSIEHIALHPYDHPELTYLSEGDVSGNLAWQMDDYACFAGGNLLLGGSFLDMPDIYNLGLAVADSCHAFYNTTKTDLGPLAWGWYNGSNEAYDPTWDSNTSYREEAKEFGYFITPGNAQYDSFPESIESIFYAYRITGDSRWQDYNWEIFQALERESTATIPCAPISDVNVPKSFISELPSYYFAEVLKYLFLSFADPNVVNLDDWVFNTECHPMLRNAADCGN</sequence>
<protein>
    <recommendedName>
        <fullName evidence="13">alpha-1,2-Mannosidase</fullName>
        <ecNumber evidence="13">3.2.1.-</ecNumber>
    </recommendedName>
</protein>
<dbReference type="Gene3D" id="1.50.10.10">
    <property type="match status" value="1"/>
</dbReference>
<evidence type="ECO:0000256" key="13">
    <source>
        <dbReference type="RuleBase" id="RU361193"/>
    </source>
</evidence>
<dbReference type="GO" id="GO:0005509">
    <property type="term" value="F:calcium ion binding"/>
    <property type="evidence" value="ECO:0007669"/>
    <property type="project" value="InterPro"/>
</dbReference>
<feature type="chain" id="PRO_5002162511" description="alpha-1,2-Mannosidase" evidence="14">
    <location>
        <begin position="22"/>
        <end position="578"/>
    </location>
</feature>
<dbReference type="GO" id="GO:0016020">
    <property type="term" value="C:membrane"/>
    <property type="evidence" value="ECO:0007669"/>
    <property type="project" value="InterPro"/>
</dbReference>
<keyword evidence="11" id="KW-0479">Metal-binding</keyword>
<dbReference type="GO" id="GO:0005975">
    <property type="term" value="P:carbohydrate metabolic process"/>
    <property type="evidence" value="ECO:0007669"/>
    <property type="project" value="InterPro"/>
</dbReference>
<comment type="pathway">
    <text evidence="2">Protein modification; protein glycosylation.</text>
</comment>
<dbReference type="HOGENOM" id="CLU_003818_0_0_1"/>